<sequence length="31" mass="3880">MFNVKAWKRMRKERKKYYFLKYSEPGQAHAS</sequence>
<dbReference type="AlphaFoldDB" id="A0A2P2PM94"/>
<accession>A0A2P2PM94</accession>
<dbReference type="EMBL" id="GGEC01075360">
    <property type="protein sequence ID" value="MBX55844.1"/>
    <property type="molecule type" value="Transcribed_RNA"/>
</dbReference>
<evidence type="ECO:0000313" key="1">
    <source>
        <dbReference type="EMBL" id="MBX55844.1"/>
    </source>
</evidence>
<reference evidence="1" key="1">
    <citation type="submission" date="2018-02" db="EMBL/GenBank/DDBJ databases">
        <title>Rhizophora mucronata_Transcriptome.</title>
        <authorList>
            <person name="Meera S.P."/>
            <person name="Sreeshan A."/>
            <person name="Augustine A."/>
        </authorList>
    </citation>
    <scope>NUCLEOTIDE SEQUENCE</scope>
    <source>
        <tissue evidence="1">Leaf</tissue>
    </source>
</reference>
<organism evidence="1">
    <name type="scientific">Rhizophora mucronata</name>
    <name type="common">Asiatic mangrove</name>
    <dbReference type="NCBI Taxonomy" id="61149"/>
    <lineage>
        <taxon>Eukaryota</taxon>
        <taxon>Viridiplantae</taxon>
        <taxon>Streptophyta</taxon>
        <taxon>Embryophyta</taxon>
        <taxon>Tracheophyta</taxon>
        <taxon>Spermatophyta</taxon>
        <taxon>Magnoliopsida</taxon>
        <taxon>eudicotyledons</taxon>
        <taxon>Gunneridae</taxon>
        <taxon>Pentapetalae</taxon>
        <taxon>rosids</taxon>
        <taxon>fabids</taxon>
        <taxon>Malpighiales</taxon>
        <taxon>Rhizophoraceae</taxon>
        <taxon>Rhizophora</taxon>
    </lineage>
</organism>
<proteinExistence type="predicted"/>
<protein>
    <submittedName>
        <fullName evidence="1">Uncharacterized protein</fullName>
    </submittedName>
</protein>
<name>A0A2P2PM94_RHIMU</name>